<keyword evidence="3" id="KW-1185">Reference proteome</keyword>
<accession>B7K4I1</accession>
<dbReference type="SUPFAM" id="SSF53335">
    <property type="entry name" value="S-adenosyl-L-methionine-dependent methyltransferases"/>
    <property type="match status" value="1"/>
</dbReference>
<dbReference type="EMBL" id="CP001287">
    <property type="protein sequence ID" value="ACK65446.1"/>
    <property type="molecule type" value="Genomic_DNA"/>
</dbReference>
<dbReference type="HOGENOM" id="CLU_1041027_0_0_3"/>
<dbReference type="CDD" id="cd02440">
    <property type="entry name" value="AdoMet_MTases"/>
    <property type="match status" value="1"/>
</dbReference>
<feature type="domain" description="Methyltransferase type 11" evidence="1">
    <location>
        <begin position="46"/>
        <end position="145"/>
    </location>
</feature>
<name>B7K4I1_RIPO1</name>
<dbReference type="InterPro" id="IPR050508">
    <property type="entry name" value="Methyltransf_Superfamily"/>
</dbReference>
<organism evidence="2 3">
    <name type="scientific">Rippkaea orientalis (strain PCC 8801 / RF-1)</name>
    <name type="common">Cyanothece sp. (strain PCC 8801)</name>
    <dbReference type="NCBI Taxonomy" id="41431"/>
    <lineage>
        <taxon>Bacteria</taxon>
        <taxon>Bacillati</taxon>
        <taxon>Cyanobacteriota</taxon>
        <taxon>Cyanophyceae</taxon>
        <taxon>Oscillatoriophycideae</taxon>
        <taxon>Chroococcales</taxon>
        <taxon>Aphanothecaceae</taxon>
        <taxon>Rippkaea</taxon>
        <taxon>Rippkaea orientalis</taxon>
    </lineage>
</organism>
<protein>
    <submittedName>
        <fullName evidence="2">Methyltransferase type 11</fullName>
    </submittedName>
</protein>
<dbReference type="AlphaFoldDB" id="B7K4I1"/>
<dbReference type="InterPro" id="IPR013216">
    <property type="entry name" value="Methyltransf_11"/>
</dbReference>
<dbReference type="Pfam" id="PF08241">
    <property type="entry name" value="Methyltransf_11"/>
    <property type="match status" value="1"/>
</dbReference>
<dbReference type="Proteomes" id="UP000008204">
    <property type="component" value="Chromosome"/>
</dbReference>
<dbReference type="InterPro" id="IPR029063">
    <property type="entry name" value="SAM-dependent_MTases_sf"/>
</dbReference>
<dbReference type="Gene3D" id="3.40.50.150">
    <property type="entry name" value="Vaccinia Virus protein VP39"/>
    <property type="match status" value="1"/>
</dbReference>
<keyword evidence="2" id="KW-0489">Methyltransferase</keyword>
<dbReference type="eggNOG" id="COG2226">
    <property type="taxonomic scope" value="Bacteria"/>
</dbReference>
<gene>
    <name evidence="2" type="ordered locus">PCC8801_1386</name>
</gene>
<proteinExistence type="predicted"/>
<dbReference type="STRING" id="41431.PCC8801_1386"/>
<evidence type="ECO:0000259" key="1">
    <source>
        <dbReference type="Pfam" id="PF08241"/>
    </source>
</evidence>
<sequence>MDKDTNWKTYTDSNIVKYYSSLSQIQPAEETIIKRFQQQLSTMTMLDIGVGGGRTTKYFSNVVKKYIGIDYSPEMIEACKKQFFHANNTILFKVCDARDLSQFEDNSFDFILFSFNGIDYISHNERLQVFQEIRRVGKSGGYFFFSTHNLQGIEQEFNWKKHLSFNPFMTYVNLVMLAFLRFFNPSISYHQLKSNNYAILKDESHNFRLKTYYIRPHQQIKQLEPYFSHIQVYSWKYGHEITQETELISNSEMWLYYLCFIDKNSD</sequence>
<dbReference type="RefSeq" id="WP_012594720.1">
    <property type="nucleotide sequence ID" value="NC_011726.1"/>
</dbReference>
<dbReference type="PANTHER" id="PTHR42912">
    <property type="entry name" value="METHYLTRANSFERASE"/>
    <property type="match status" value="1"/>
</dbReference>
<keyword evidence="2" id="KW-0808">Transferase</keyword>
<evidence type="ECO:0000313" key="3">
    <source>
        <dbReference type="Proteomes" id="UP000008204"/>
    </source>
</evidence>
<evidence type="ECO:0000313" key="2">
    <source>
        <dbReference type="EMBL" id="ACK65446.1"/>
    </source>
</evidence>
<dbReference type="OrthoDB" id="9810615at2"/>
<dbReference type="GO" id="GO:0032259">
    <property type="term" value="P:methylation"/>
    <property type="evidence" value="ECO:0007669"/>
    <property type="project" value="UniProtKB-KW"/>
</dbReference>
<reference evidence="3" key="1">
    <citation type="journal article" date="2011" name="MBio">
        <title>Novel metabolic attributes of the genus Cyanothece, comprising a group of unicellular nitrogen-fixing Cyanobacteria.</title>
        <authorList>
            <person name="Bandyopadhyay A."/>
            <person name="Elvitigala T."/>
            <person name="Welsh E."/>
            <person name="Stockel J."/>
            <person name="Liberton M."/>
            <person name="Min H."/>
            <person name="Sherman L.A."/>
            <person name="Pakrasi H.B."/>
        </authorList>
    </citation>
    <scope>NUCLEOTIDE SEQUENCE [LARGE SCALE GENOMIC DNA]</scope>
    <source>
        <strain evidence="3">PCC 8801</strain>
    </source>
</reference>
<dbReference type="KEGG" id="cyp:PCC8801_1386"/>
<dbReference type="GO" id="GO:0008757">
    <property type="term" value="F:S-adenosylmethionine-dependent methyltransferase activity"/>
    <property type="evidence" value="ECO:0007669"/>
    <property type="project" value="InterPro"/>
</dbReference>